<proteinExistence type="predicted"/>
<sequence length="32" mass="3452">MTQNGAKDGQCFQRVTNARPVSETTGNVLTVK</sequence>
<evidence type="ECO:0000313" key="1">
    <source>
        <dbReference type="EnsemblPlants" id="MELO3C028386.2.1"/>
    </source>
</evidence>
<name>A0A9I9E423_CUCME</name>
<protein>
    <submittedName>
        <fullName evidence="1">Uncharacterized protein</fullName>
    </submittedName>
</protein>
<accession>A0A9I9E423</accession>
<dbReference type="EnsemblPlants" id="MELO3C028386.2.1">
    <property type="protein sequence ID" value="MELO3C028386.2.1"/>
    <property type="gene ID" value="MELO3C028386.2"/>
</dbReference>
<dbReference type="AlphaFoldDB" id="A0A9I9E423"/>
<reference evidence="1" key="1">
    <citation type="submission" date="2023-03" db="UniProtKB">
        <authorList>
            <consortium name="EnsemblPlants"/>
        </authorList>
    </citation>
    <scope>IDENTIFICATION</scope>
</reference>
<dbReference type="Gramene" id="MELO3C028386.2.1">
    <property type="protein sequence ID" value="MELO3C028386.2.1"/>
    <property type="gene ID" value="MELO3C028386.2"/>
</dbReference>
<organism evidence="1">
    <name type="scientific">Cucumis melo</name>
    <name type="common">Muskmelon</name>
    <dbReference type="NCBI Taxonomy" id="3656"/>
    <lineage>
        <taxon>Eukaryota</taxon>
        <taxon>Viridiplantae</taxon>
        <taxon>Streptophyta</taxon>
        <taxon>Embryophyta</taxon>
        <taxon>Tracheophyta</taxon>
        <taxon>Spermatophyta</taxon>
        <taxon>Magnoliopsida</taxon>
        <taxon>eudicotyledons</taxon>
        <taxon>Gunneridae</taxon>
        <taxon>Pentapetalae</taxon>
        <taxon>rosids</taxon>
        <taxon>fabids</taxon>
        <taxon>Cucurbitales</taxon>
        <taxon>Cucurbitaceae</taxon>
        <taxon>Benincaseae</taxon>
        <taxon>Cucumis</taxon>
    </lineage>
</organism>